<evidence type="ECO:0000256" key="5">
    <source>
        <dbReference type="ARBA" id="ARBA00033748"/>
    </source>
</evidence>
<dbReference type="Pfam" id="PF00296">
    <property type="entry name" value="Bac_luciferase"/>
    <property type="match status" value="1"/>
</dbReference>
<evidence type="ECO:0000313" key="10">
    <source>
        <dbReference type="Proteomes" id="UP000668403"/>
    </source>
</evidence>
<keyword evidence="10" id="KW-1185">Reference proteome</keyword>
<feature type="region of interest" description="Disordered" evidence="7">
    <location>
        <begin position="348"/>
        <end position="396"/>
    </location>
</feature>
<dbReference type="Gene3D" id="3.20.20.30">
    <property type="entry name" value="Luciferase-like domain"/>
    <property type="match status" value="1"/>
</dbReference>
<dbReference type="GO" id="GO:0004497">
    <property type="term" value="F:monooxygenase activity"/>
    <property type="evidence" value="ECO:0007669"/>
    <property type="project" value="UniProtKB-KW"/>
</dbReference>
<evidence type="ECO:0000256" key="3">
    <source>
        <dbReference type="ARBA" id="ARBA00023002"/>
    </source>
</evidence>
<accession>A0A939QNB2</accession>
<comment type="similarity">
    <text evidence="5">Belongs to the NtaA/SnaA/DszA monooxygenase family.</text>
</comment>
<feature type="binding site" evidence="6">
    <location>
        <position position="62"/>
    </location>
    <ligand>
        <name>FMN</name>
        <dbReference type="ChEBI" id="CHEBI:58210"/>
    </ligand>
</feature>
<dbReference type="AlphaFoldDB" id="A0A939QNB2"/>
<proteinExistence type="inferred from homology"/>
<keyword evidence="3" id="KW-0560">Oxidoreductase</keyword>
<name>A0A939QNB2_9MICO</name>
<evidence type="ECO:0000256" key="4">
    <source>
        <dbReference type="ARBA" id="ARBA00023033"/>
    </source>
</evidence>
<reference evidence="9" key="1">
    <citation type="submission" date="2021-03" db="EMBL/GenBank/DDBJ databases">
        <title>Leucobacter chromiisoli sp. nov., isolated from chromium-containing soil of chemical plant.</title>
        <authorList>
            <person name="Xu Z."/>
        </authorList>
    </citation>
    <scope>NUCLEOTIDE SEQUENCE</scope>
    <source>
        <strain evidence="9">K 70/01</strain>
    </source>
</reference>
<dbReference type="InterPro" id="IPR036661">
    <property type="entry name" value="Luciferase-like_sf"/>
</dbReference>
<dbReference type="SUPFAM" id="SSF51679">
    <property type="entry name" value="Bacterial luciferase-like"/>
    <property type="match status" value="1"/>
</dbReference>
<keyword evidence="1 6" id="KW-0285">Flavoprotein</keyword>
<dbReference type="RefSeq" id="WP_208240147.1">
    <property type="nucleotide sequence ID" value="NZ_BAAAQU010000002.1"/>
</dbReference>
<dbReference type="GO" id="GO:0016705">
    <property type="term" value="F:oxidoreductase activity, acting on paired donors, with incorporation or reduction of molecular oxygen"/>
    <property type="evidence" value="ECO:0007669"/>
    <property type="project" value="InterPro"/>
</dbReference>
<dbReference type="EMBL" id="JAGFBF010000005">
    <property type="protein sequence ID" value="MBO2990849.1"/>
    <property type="molecule type" value="Genomic_DNA"/>
</dbReference>
<organism evidence="9 10">
    <name type="scientific">Leucobacter tardus</name>
    <dbReference type="NCBI Taxonomy" id="501483"/>
    <lineage>
        <taxon>Bacteria</taxon>
        <taxon>Bacillati</taxon>
        <taxon>Actinomycetota</taxon>
        <taxon>Actinomycetes</taxon>
        <taxon>Micrococcales</taxon>
        <taxon>Microbacteriaceae</taxon>
        <taxon>Leucobacter</taxon>
    </lineage>
</organism>
<evidence type="ECO:0000313" key="9">
    <source>
        <dbReference type="EMBL" id="MBO2990849.1"/>
    </source>
</evidence>
<protein>
    <submittedName>
        <fullName evidence="9">LLM class flavin-dependent oxidoreductase</fullName>
    </submittedName>
</protein>
<gene>
    <name evidence="9" type="ORF">J4H85_12665</name>
</gene>
<evidence type="ECO:0000256" key="6">
    <source>
        <dbReference type="PIRSR" id="PIRSR000337-1"/>
    </source>
</evidence>
<evidence type="ECO:0000259" key="8">
    <source>
        <dbReference type="Pfam" id="PF00296"/>
    </source>
</evidence>
<dbReference type="PANTHER" id="PTHR30011">
    <property type="entry name" value="ALKANESULFONATE MONOOXYGENASE-RELATED"/>
    <property type="match status" value="1"/>
</dbReference>
<dbReference type="InterPro" id="IPR011251">
    <property type="entry name" value="Luciferase-like_dom"/>
</dbReference>
<evidence type="ECO:0000256" key="2">
    <source>
        <dbReference type="ARBA" id="ARBA00022643"/>
    </source>
</evidence>
<dbReference type="Proteomes" id="UP000668403">
    <property type="component" value="Unassembled WGS sequence"/>
</dbReference>
<sequence>MSDIAKLDDAVLTVGVALDGAGWDPNAWRDLPDPAAVFTAAYWTELVRTAERAGIDYVSLEDDLHLQGVSAISDGARSDVLQGRLDALLTLTAVAARTDRIGVIPVVTVTHTEPFHVATALQTLDHVSLGRAGWQLRISPSPVDAAAFGRRPPDTLTTDVLLGEAEDVAEVTRALWDSWEDDAVIRDVSTGRFLDRDRVHHVDFVGDQFSIAGPSIVPRSPQGQLPVTLLAETTETESLAIRVADVVFIAPSADSDATLARVRAVQGAARGAGRAERGLAPLRVVVDLEVDGARLATRGPGSFADLAAALQRAGADGIRLRPARLPRDLAWIAEALLPELRRRDLVAEPTTGSAAPAPTLRQRFGLPTAPNRYATARTADSGPSALRSSDPQEVHA</sequence>
<dbReference type="InterPro" id="IPR016215">
    <property type="entry name" value="NTA_MOA"/>
</dbReference>
<dbReference type="InterPro" id="IPR051260">
    <property type="entry name" value="Diverse_substr_monoxygenases"/>
</dbReference>
<dbReference type="PANTHER" id="PTHR30011:SF16">
    <property type="entry name" value="C2H2 FINGER DOMAIN TRANSCRIPTION FACTOR (EUROFUNG)-RELATED"/>
    <property type="match status" value="1"/>
</dbReference>
<feature type="domain" description="Luciferase-like" evidence="8">
    <location>
        <begin position="38"/>
        <end position="284"/>
    </location>
</feature>
<evidence type="ECO:0000256" key="1">
    <source>
        <dbReference type="ARBA" id="ARBA00022630"/>
    </source>
</evidence>
<dbReference type="PIRSF" id="PIRSF000337">
    <property type="entry name" value="NTA_MOA"/>
    <property type="match status" value="1"/>
</dbReference>
<keyword evidence="2 6" id="KW-0288">FMN</keyword>
<evidence type="ECO:0000256" key="7">
    <source>
        <dbReference type="SAM" id="MobiDB-lite"/>
    </source>
</evidence>
<keyword evidence="4" id="KW-0503">Monooxygenase</keyword>
<comment type="caution">
    <text evidence="9">The sequence shown here is derived from an EMBL/GenBank/DDBJ whole genome shotgun (WGS) entry which is preliminary data.</text>
</comment>